<feature type="domain" description="tRNA (32-2'-O)-methyltransferase regulator THADA-like C-terminal TPR repeats region" evidence="6">
    <location>
        <begin position="1074"/>
        <end position="1227"/>
    </location>
</feature>
<comment type="similarity">
    <text evidence="1">Belongs to the THADA family.</text>
</comment>
<feature type="domain" description="tRNA (32-2'-O)-methyltransferase regulator THADA-like TPR repeats region" evidence="5">
    <location>
        <begin position="518"/>
        <end position="639"/>
    </location>
</feature>
<dbReference type="InterPro" id="IPR019442">
    <property type="entry name" value="THADA/TRM732_DUF2428"/>
</dbReference>
<organism evidence="7">
    <name type="scientific">Darwinula stevensoni</name>
    <dbReference type="NCBI Taxonomy" id="69355"/>
    <lineage>
        <taxon>Eukaryota</taxon>
        <taxon>Metazoa</taxon>
        <taxon>Ecdysozoa</taxon>
        <taxon>Arthropoda</taxon>
        <taxon>Crustacea</taxon>
        <taxon>Oligostraca</taxon>
        <taxon>Ostracoda</taxon>
        <taxon>Podocopa</taxon>
        <taxon>Podocopida</taxon>
        <taxon>Darwinulocopina</taxon>
        <taxon>Darwinuloidea</taxon>
        <taxon>Darwinulidae</taxon>
        <taxon>Darwinula</taxon>
    </lineage>
</organism>
<dbReference type="InterPro" id="IPR051954">
    <property type="entry name" value="tRNA_methyltransferase_THADA"/>
</dbReference>
<dbReference type="GO" id="GO:0030488">
    <property type="term" value="P:tRNA methylation"/>
    <property type="evidence" value="ECO:0007669"/>
    <property type="project" value="TreeGrafter"/>
</dbReference>
<evidence type="ECO:0000259" key="6">
    <source>
        <dbReference type="Pfam" id="PF25151"/>
    </source>
</evidence>
<accession>A0A7R8XI79</accession>
<evidence type="ECO:0000256" key="3">
    <source>
        <dbReference type="ARBA" id="ARBA00035698"/>
    </source>
</evidence>
<dbReference type="InterPro" id="IPR056843">
    <property type="entry name" value="THADA-like_TPR"/>
</dbReference>
<dbReference type="Pfam" id="PF25151">
    <property type="entry name" value="TPR_Trm732_C"/>
    <property type="match status" value="1"/>
</dbReference>
<sequence length="1734" mass="194859">MEFLTTFWREEKFPPYQEFYKIILVLPHSQLENYLQRTQETASLRHSANIMIIMHLSLDQGSPMRRRVYRLLEVCKCCLKVDDIQFLTSWILKKSFLKNHEDGVMDDQLFVDNIPGKLSDLLILVDQEEINETKFFHTLWERNESVLAEGLQQLTKSMRHGDMGNEMILNRVQALLRMIHQLVQRGFSPTESKDDVPKNINESLWSLLEISHMPYDLMVNASLALTVILSLNGISISDIVDSWNNWHGKLDGHLSRLSLSAVMAFLFAVISSFHHFPTTDSSILQGSLRVIVHLHAKVEETSNVESLAFYRLLNQWCSALLASDAFPVTEREVRDVLLIVWSGLDHYMATVRHTTLEAFSSLLKAISKSCHSEDADLMQRVILKEVEGMSKGRKVRYRALDPIVRVFGFRKILEQWPELPSVLVGLLLDDPMLGPVAVGVYKELYQQGSSSCKEALLIPIFEVLKDTGGKRRISEHIDVLLKALTAIDPGILDHFHGRDLVADGYLRAVLCCTSESVIISPSNLEAAFESSDCQIQLLALSALASNRKLSLPLTAKELDSVVMFLQKNMAHHSPAFHQQVTAHIKKVLLRLSCSWDSSEPKVYDEFLQSLYGLCLEFLFPCGNFPHRIMALEILHLIHEHLRDHISFATSASTSWYGFIAFLCLRDTYEENKIIASSLLMDYPPTSLPLLCTEGHWQRLVGVGRTMAGSPRPPDSQTAAFLLSFLVKKAAANPSFYFQSESMCDVRSWLIDELVKDLEKQINVAQENLLAAAASGPMYGTLLCLHRLMLDVLTEQEPTYLKNQDVGRRRISQMVKLCFDATDIVMPVVANSSPEGHLPMDSSLPSEMEGPLSGAVSQSIRAKGGLMVEIPSDGDGASKAVAVTSQMLLLCGWRTVKEAALLLGSLSSLLPSDALLNVGHRLAHWLSVIKHRGAFEQTYAGFLCVSTHLWREEDKESGRLIPDLWLEDAIENLSTGAKEEGSATRRSAGFPFFMQAMLVTEPKVRNHESFRRTMKLLIGMAQAGDSSSPEKRIHAFNILRALYRDSRLSELVLPYVDGGIKASIAGFKSQVWGERNSASLLLSALIQRTFGVKRGRIEGSEKNRMTGQTFFTRFPELKPFLLNELALAVSSPPPTVHLHPLLLILSRLHPSALNSSHPQESLEMFEPLLIECGGNCIEKIRVLAGRALDAILTPPRRPHVLLSILHALKECQNSTSNKIHGLLLMARQILLSMIKEEFPHLPDLEEHLVNLANLASGDNPCHLISATALDILCLFSLMGNSVATNCNLRMVTSSLLADSNEPGFVSFQVSLLNHHLLQKTSASMELLNELVKCPNPDVIVSLCDFFLKTDSKEDWQLTVTAGSILQEEHILRLICSQECTFVTDKDNLMDTLTHMLSFSDHLYAREAILLAICHILEQDSDLCVSETLLSLATTISMILEDENREEACVAAYRALTATMFALSHHASCELWDHFFDLTLRLAEPERFNGVRLRVAYALHMIAIHRLDLVKAEIRWWRTAFLLHRDDEEMIREKVEEVRGQLLHSSRASPGSHSWPALFIQICERKPESVAFLVQNILWDASSAVSFELDEEQDCMFDKGEMSTYAEELPWVRACSAALQELIAREKIMVDGVQIDEDIFPLWLSGSSSERTQSVCDIQHLLTSYVSSKCKDLLEHLPEMPFLRHLEFNVSLIRVYISLSYPESHASSTSPHPLLCSLESNMYEKILITSPGPDCA</sequence>
<dbReference type="Proteomes" id="UP000677054">
    <property type="component" value="Unassembled WGS sequence"/>
</dbReference>
<keyword evidence="8" id="KW-1185">Reference proteome</keyword>
<evidence type="ECO:0000259" key="5">
    <source>
        <dbReference type="Pfam" id="PF25150"/>
    </source>
</evidence>
<feature type="domain" description="DUF2428" evidence="4">
    <location>
        <begin position="810"/>
        <end position="1071"/>
    </location>
</feature>
<dbReference type="Pfam" id="PF10350">
    <property type="entry name" value="DUF2428"/>
    <property type="match status" value="1"/>
</dbReference>
<dbReference type="Pfam" id="PF25150">
    <property type="entry name" value="TPR_Trm732"/>
    <property type="match status" value="1"/>
</dbReference>
<dbReference type="SUPFAM" id="SSF48371">
    <property type="entry name" value="ARM repeat"/>
    <property type="match status" value="2"/>
</dbReference>
<evidence type="ECO:0000259" key="4">
    <source>
        <dbReference type="Pfam" id="PF10350"/>
    </source>
</evidence>
<gene>
    <name evidence="7" type="ORF">DSTB1V02_LOCUS7998</name>
</gene>
<dbReference type="InterPro" id="IPR056842">
    <property type="entry name" value="THADA-like_TPR_C"/>
</dbReference>
<dbReference type="GO" id="GO:0005829">
    <property type="term" value="C:cytosol"/>
    <property type="evidence" value="ECO:0007669"/>
    <property type="project" value="TreeGrafter"/>
</dbReference>
<dbReference type="InterPro" id="IPR016024">
    <property type="entry name" value="ARM-type_fold"/>
</dbReference>
<dbReference type="EMBL" id="LR901249">
    <property type="protein sequence ID" value="CAD7248178.1"/>
    <property type="molecule type" value="Genomic_DNA"/>
</dbReference>
<protein>
    <recommendedName>
        <fullName evidence="3">tRNA (32-2'-O)-methyltransferase regulator THADA</fullName>
    </recommendedName>
</protein>
<dbReference type="PANTHER" id="PTHR14387:SF7">
    <property type="entry name" value="THYROID ADENOMA-ASSOCIATED PROTEIN"/>
    <property type="match status" value="1"/>
</dbReference>
<dbReference type="EMBL" id="CAJPEV010001732">
    <property type="protein sequence ID" value="CAG0894093.1"/>
    <property type="molecule type" value="Genomic_DNA"/>
</dbReference>
<evidence type="ECO:0000313" key="7">
    <source>
        <dbReference type="EMBL" id="CAD7248178.1"/>
    </source>
</evidence>
<reference evidence="7" key="1">
    <citation type="submission" date="2020-11" db="EMBL/GenBank/DDBJ databases">
        <authorList>
            <person name="Tran Van P."/>
        </authorList>
    </citation>
    <scope>NUCLEOTIDE SEQUENCE</scope>
</reference>
<evidence type="ECO:0000256" key="1">
    <source>
        <dbReference type="ARBA" id="ARBA00010409"/>
    </source>
</evidence>
<dbReference type="OrthoDB" id="73997at2759"/>
<evidence type="ECO:0000256" key="2">
    <source>
        <dbReference type="ARBA" id="ARBA00022694"/>
    </source>
</evidence>
<name>A0A7R8XI79_9CRUS</name>
<keyword evidence="2" id="KW-0819">tRNA processing</keyword>
<dbReference type="PANTHER" id="PTHR14387">
    <property type="entry name" value="THADA/DEATH RECEPTOR INTERACTING PROTEIN"/>
    <property type="match status" value="1"/>
</dbReference>
<proteinExistence type="inferred from homology"/>
<evidence type="ECO:0000313" key="8">
    <source>
        <dbReference type="Proteomes" id="UP000677054"/>
    </source>
</evidence>